<dbReference type="InterPro" id="IPR028082">
    <property type="entry name" value="Peripla_BP_I"/>
</dbReference>
<dbReference type="InterPro" id="IPR046335">
    <property type="entry name" value="LacI/GalR-like_sensor"/>
</dbReference>
<dbReference type="CDD" id="cd01392">
    <property type="entry name" value="HTH_LacI"/>
    <property type="match status" value="1"/>
</dbReference>
<dbReference type="SUPFAM" id="SSF47413">
    <property type="entry name" value="lambda repressor-like DNA-binding domains"/>
    <property type="match status" value="1"/>
</dbReference>
<dbReference type="Pfam" id="PF13377">
    <property type="entry name" value="Peripla_BP_3"/>
    <property type="match status" value="1"/>
</dbReference>
<reference evidence="5 6" key="1">
    <citation type="submission" date="2020-09" db="EMBL/GenBank/DDBJ databases">
        <title>Roseomonas.</title>
        <authorList>
            <person name="Zhu W."/>
        </authorList>
    </citation>
    <scope>NUCLEOTIDE SEQUENCE [LARGE SCALE GENOMIC DNA]</scope>
    <source>
        <strain evidence="5 6">1311</strain>
    </source>
</reference>
<keyword evidence="2 5" id="KW-0238">DNA-binding</keyword>
<comment type="caution">
    <text evidence="5">The sequence shown here is derived from an EMBL/GenBank/DDBJ whole genome shotgun (WGS) entry which is preliminary data.</text>
</comment>
<evidence type="ECO:0000313" key="5">
    <source>
        <dbReference type="EMBL" id="MBO1077173.1"/>
    </source>
</evidence>
<dbReference type="PANTHER" id="PTHR30146:SF33">
    <property type="entry name" value="TRANSCRIPTIONAL REGULATOR"/>
    <property type="match status" value="1"/>
</dbReference>
<dbReference type="Gene3D" id="1.10.260.40">
    <property type="entry name" value="lambda repressor-like DNA-binding domains"/>
    <property type="match status" value="1"/>
</dbReference>
<keyword evidence="1" id="KW-0805">Transcription regulation</keyword>
<dbReference type="PROSITE" id="PS50932">
    <property type="entry name" value="HTH_LACI_2"/>
    <property type="match status" value="1"/>
</dbReference>
<keyword evidence="3" id="KW-0804">Transcription</keyword>
<dbReference type="GO" id="GO:0003677">
    <property type="term" value="F:DNA binding"/>
    <property type="evidence" value="ECO:0007669"/>
    <property type="project" value="UniProtKB-KW"/>
</dbReference>
<accession>A0ABS3KI70</accession>
<gene>
    <name evidence="5" type="ORF">IAI60_21435</name>
</gene>
<proteinExistence type="predicted"/>
<evidence type="ECO:0000256" key="2">
    <source>
        <dbReference type="ARBA" id="ARBA00023125"/>
    </source>
</evidence>
<dbReference type="CDD" id="cd01575">
    <property type="entry name" value="PBP1_GntR"/>
    <property type="match status" value="1"/>
</dbReference>
<dbReference type="EMBL" id="JACTNF010000047">
    <property type="protein sequence ID" value="MBO1077173.1"/>
    <property type="molecule type" value="Genomic_DNA"/>
</dbReference>
<protein>
    <submittedName>
        <fullName evidence="5">LacI family DNA-binding transcriptional regulator</fullName>
    </submittedName>
</protein>
<dbReference type="InterPro" id="IPR010982">
    <property type="entry name" value="Lambda_DNA-bd_dom_sf"/>
</dbReference>
<dbReference type="Pfam" id="PF00356">
    <property type="entry name" value="LacI"/>
    <property type="match status" value="1"/>
</dbReference>
<evidence type="ECO:0000313" key="6">
    <source>
        <dbReference type="Proteomes" id="UP001518990"/>
    </source>
</evidence>
<keyword evidence="6" id="KW-1185">Reference proteome</keyword>
<feature type="domain" description="HTH lacI-type" evidence="4">
    <location>
        <begin position="1"/>
        <end position="53"/>
    </location>
</feature>
<name>A0ABS3KI70_9PROT</name>
<dbReference type="PANTHER" id="PTHR30146">
    <property type="entry name" value="LACI-RELATED TRANSCRIPTIONAL REPRESSOR"/>
    <property type="match status" value="1"/>
</dbReference>
<dbReference type="Proteomes" id="UP001518990">
    <property type="component" value="Unassembled WGS sequence"/>
</dbReference>
<evidence type="ECO:0000259" key="4">
    <source>
        <dbReference type="PROSITE" id="PS50932"/>
    </source>
</evidence>
<dbReference type="RefSeq" id="WP_207451116.1">
    <property type="nucleotide sequence ID" value="NZ_JACTNF010000047.1"/>
</dbReference>
<evidence type="ECO:0000256" key="1">
    <source>
        <dbReference type="ARBA" id="ARBA00023015"/>
    </source>
</evidence>
<evidence type="ECO:0000256" key="3">
    <source>
        <dbReference type="ARBA" id="ARBA00023163"/>
    </source>
</evidence>
<dbReference type="InterPro" id="IPR000843">
    <property type="entry name" value="HTH_LacI"/>
</dbReference>
<dbReference type="SUPFAM" id="SSF53822">
    <property type="entry name" value="Periplasmic binding protein-like I"/>
    <property type="match status" value="1"/>
</dbReference>
<organism evidence="5 6">
    <name type="scientific">Roseomonas marmotae</name>
    <dbReference type="NCBI Taxonomy" id="2768161"/>
    <lineage>
        <taxon>Bacteria</taxon>
        <taxon>Pseudomonadati</taxon>
        <taxon>Pseudomonadota</taxon>
        <taxon>Alphaproteobacteria</taxon>
        <taxon>Acetobacterales</taxon>
        <taxon>Roseomonadaceae</taxon>
        <taxon>Roseomonas</taxon>
    </lineage>
</organism>
<sequence>MSDVARAAGVSLMSVSNAFNRPAVVLPDTRARILAVAAELGYVPNRIAGTLASGRSQVVAAIVPSIRNSSFARTVQGLSDTLADRGYELLLAIADTPERELSSLQAVLGRRPDGIVLTGNTHLPQSVALLRQAGLPVVESWILSEPVIDMAVGFNLGAAAYAMGRHLIARGYRHIGYAGYAPADNSRFLERQLGFQRALIEAGLRDDLVFHAEEHNGFAGGRLALEALRMREPRLDAIFCSTDVFAAGLIFDCQRQSIRVPEDLAIAGYGDFEIAAEIVPRLSTVRTRGYEIGQAAARLILDRAEGREAPIRYDVGHELVLRESS</sequence>
<dbReference type="SMART" id="SM00354">
    <property type="entry name" value="HTH_LACI"/>
    <property type="match status" value="1"/>
</dbReference>
<dbReference type="Gene3D" id="3.40.50.2300">
    <property type="match status" value="2"/>
</dbReference>